<proteinExistence type="predicted"/>
<protein>
    <submittedName>
        <fullName evidence="1">Uncharacterized protein</fullName>
    </submittedName>
</protein>
<dbReference type="OrthoDB" id="10070822at2759"/>
<comment type="caution">
    <text evidence="1">The sequence shown here is derived from an EMBL/GenBank/DDBJ whole genome shotgun (WGS) entry which is preliminary data.</text>
</comment>
<gene>
    <name evidence="1" type="ORF">FWK35_00013918</name>
</gene>
<dbReference type="AlphaFoldDB" id="A0A6G0YRL1"/>
<keyword evidence="2" id="KW-1185">Reference proteome</keyword>
<evidence type="ECO:0000313" key="1">
    <source>
        <dbReference type="EMBL" id="KAF0760462.1"/>
    </source>
</evidence>
<reference evidence="1 2" key="1">
    <citation type="submission" date="2019-08" db="EMBL/GenBank/DDBJ databases">
        <title>Whole genome of Aphis craccivora.</title>
        <authorList>
            <person name="Voronova N.V."/>
            <person name="Shulinski R.S."/>
            <person name="Bandarenka Y.V."/>
            <person name="Zhorov D.G."/>
            <person name="Warner D."/>
        </authorList>
    </citation>
    <scope>NUCLEOTIDE SEQUENCE [LARGE SCALE GENOMIC DNA]</scope>
    <source>
        <strain evidence="1">180601</strain>
        <tissue evidence="1">Whole Body</tissue>
    </source>
</reference>
<sequence>MVYCTVESTSFYNLLLINVVRPMTNLNASGLWEPLIILLDQASATESCYLYFNYQFSSPAGNRTPVSRVTGGDTYHYTTEDCDDYREINFKLCMRTENLFFFKIPITTYYLHQVMSLDRYARSDNSNQKYSSTCYLCYREIFKCHIVKRIAIFILDSELSDECGIDFTMLCVFFFFVCLCKRERVEIMLKFQTMGVASCSKMNLVGALGRPFFEFPNRFQKRLEKPKKN</sequence>
<dbReference type="EMBL" id="VUJU01002669">
    <property type="protein sequence ID" value="KAF0760462.1"/>
    <property type="molecule type" value="Genomic_DNA"/>
</dbReference>
<organism evidence="1 2">
    <name type="scientific">Aphis craccivora</name>
    <name type="common">Cowpea aphid</name>
    <dbReference type="NCBI Taxonomy" id="307492"/>
    <lineage>
        <taxon>Eukaryota</taxon>
        <taxon>Metazoa</taxon>
        <taxon>Ecdysozoa</taxon>
        <taxon>Arthropoda</taxon>
        <taxon>Hexapoda</taxon>
        <taxon>Insecta</taxon>
        <taxon>Pterygota</taxon>
        <taxon>Neoptera</taxon>
        <taxon>Paraneoptera</taxon>
        <taxon>Hemiptera</taxon>
        <taxon>Sternorrhyncha</taxon>
        <taxon>Aphidomorpha</taxon>
        <taxon>Aphidoidea</taxon>
        <taxon>Aphididae</taxon>
        <taxon>Aphidini</taxon>
        <taxon>Aphis</taxon>
        <taxon>Aphis</taxon>
    </lineage>
</organism>
<accession>A0A6G0YRL1</accession>
<name>A0A6G0YRL1_APHCR</name>
<evidence type="ECO:0000313" key="2">
    <source>
        <dbReference type="Proteomes" id="UP000478052"/>
    </source>
</evidence>
<dbReference type="Proteomes" id="UP000478052">
    <property type="component" value="Unassembled WGS sequence"/>
</dbReference>